<gene>
    <name evidence="1" type="ORF">QFC20_006075</name>
</gene>
<dbReference type="EMBL" id="JASBWS010000098">
    <property type="protein sequence ID" value="KAJ9097947.1"/>
    <property type="molecule type" value="Genomic_DNA"/>
</dbReference>
<evidence type="ECO:0000313" key="2">
    <source>
        <dbReference type="Proteomes" id="UP001230649"/>
    </source>
</evidence>
<reference evidence="1" key="1">
    <citation type="submission" date="2023-04" db="EMBL/GenBank/DDBJ databases">
        <title>Draft Genome sequencing of Naganishia species isolated from polar environments using Oxford Nanopore Technology.</title>
        <authorList>
            <person name="Leo P."/>
            <person name="Venkateswaran K."/>
        </authorList>
    </citation>
    <scope>NUCLEOTIDE SEQUENCE</scope>
    <source>
        <strain evidence="1">MNA-CCFEE 5262</strain>
    </source>
</reference>
<proteinExistence type="predicted"/>
<evidence type="ECO:0000313" key="1">
    <source>
        <dbReference type="EMBL" id="KAJ9097947.1"/>
    </source>
</evidence>
<organism evidence="1 2">
    <name type="scientific">Naganishia adeliensis</name>
    <dbReference type="NCBI Taxonomy" id="92952"/>
    <lineage>
        <taxon>Eukaryota</taxon>
        <taxon>Fungi</taxon>
        <taxon>Dikarya</taxon>
        <taxon>Basidiomycota</taxon>
        <taxon>Agaricomycotina</taxon>
        <taxon>Tremellomycetes</taxon>
        <taxon>Filobasidiales</taxon>
        <taxon>Filobasidiaceae</taxon>
        <taxon>Naganishia</taxon>
    </lineage>
</organism>
<keyword evidence="2" id="KW-1185">Reference proteome</keyword>
<name>A0ACC2VG90_9TREE</name>
<protein>
    <submittedName>
        <fullName evidence="1">Uncharacterized protein</fullName>
    </submittedName>
</protein>
<sequence length="1240" mass="137720">MFRRGDQDTDSSDSEGEAVKPVANDTTPAEKDEDEQASDDEGGLFGNMLELPAGESKEAEDPKEASRIVTLREFPLPKHLPSAFALPKKLLSDLILSRKAMAPSRSTGDSEPKLVVTTLEYKELSRNSRNKRCRLDIVFTPENRSINKGNKHVSIERRNAHSQGASTVGTPLLQSGQATPVSVDATSDQLSSLGMEVEAIQLSEPQSVSTASTDKPNGQTTATPAPPPFLDDFSYMIQMESVGCPTVTEAENYVALVALHELTTATHHSTMTTTKSASLGLSSMTSPSSVALRMEYPPINARHLPVPYRDMWDELEAIRKLQEDEESRGLWKGLDEVLQTQMATSSGKDKINVPGSEESQDSASQSKTAVNKKRSPGRAIKEVEFDQRIQDEWQRRYQSAAYQKMLASPGGVPLQSLPISDYREEIVKTLEDNQVLVLSGETGCGKSTQLPSFILESHLARGLPCKIFVTEPRRISAISLAERVSKELGDANVGGDQGSLVGYSIRLESKIGRNTRLAFVTNGIALRMLESSSGSDGPGSFDEVTHIIVDEVHERSIDSDFLLIVLKSLMQERKDLKVILMSATVNAEKICAYFDNCPFIKVPGRTFPVLVNYLEDAVEMTRYYIGEGSPYAIRDARNRKQIEWSEDMATNDDDEDGDLSPPSDPMKLSSTAYSQETVQTVNLLDPKQIPYDLIVRLLEYLCLETNSPYSQAILIFLPGINEIRKLHDLLVDHNKLGNARYYKIYPLHSTISSENQGAVFEIPPDGMRKIVLSTNIAETGVTIPDITCVIDTGKHREMRYDEKRSISRLTETFIARSNAAQRRGRAGRVQEGLAFHLFTRARHDTQLADHPLPEILRLSLQDLALRIKILKVKVGSSIADGLSKALDPPSPVNVARAVASLVEVKALTSTEEITPMGLLLSRLPIDVHLGKFLLLAALFKCLDPALTIAATLNSKSPFVVPFGREQEADTVKQSFKKGNSDFLTIANVFAVWRKMCDNPNAARVFCRRNFLSQQTLQQIEELRQQLYSYLVDTSFVQVSPREKEAIARARYRKGFRTVFVPVSSELNENAEDEYMVNAALVAGLYPRILIAEGGNGLKTLGNNQAISIHPSSINFRTKIPDFGANHLVYYTIMQSRKLYAWETSPIDDIALFLLCGEILDVKSWASRVVIDRKIKFNMPPLTILAMQRLRTEFAACVSQRMASVPLTPEQGKWFEMGLKCIMKTVEEEQEEAYRLRISSG</sequence>
<accession>A0ACC2VG90</accession>
<dbReference type="Proteomes" id="UP001230649">
    <property type="component" value="Unassembled WGS sequence"/>
</dbReference>
<comment type="caution">
    <text evidence="1">The sequence shown here is derived from an EMBL/GenBank/DDBJ whole genome shotgun (WGS) entry which is preliminary data.</text>
</comment>